<dbReference type="PANTHER" id="PTHR24023:SF1112">
    <property type="entry name" value="COL_CUTICLE_N DOMAIN-CONTAINING PROTEIN-RELATED"/>
    <property type="match status" value="1"/>
</dbReference>
<evidence type="ECO:0000313" key="2">
    <source>
        <dbReference type="Ensembl" id="ENSACLP00000047587.1"/>
    </source>
</evidence>
<accession>A0AAX7SSY6</accession>
<reference evidence="2" key="4">
    <citation type="submission" date="2025-09" db="UniProtKB">
        <authorList>
            <consortium name="Ensembl"/>
        </authorList>
    </citation>
    <scope>IDENTIFICATION</scope>
</reference>
<dbReference type="AlphaFoldDB" id="A0AAX7SSY6"/>
<evidence type="ECO:0000313" key="3">
    <source>
        <dbReference type="Proteomes" id="UP000265100"/>
    </source>
</evidence>
<dbReference type="GeneTree" id="ENSGT00940000163514"/>
<dbReference type="Gene3D" id="1.20.5.320">
    <property type="entry name" value="6-Phosphogluconate Dehydrogenase, domain 3"/>
    <property type="match status" value="1"/>
</dbReference>
<feature type="compositionally biased region" description="Basic and acidic residues" evidence="1">
    <location>
        <begin position="76"/>
        <end position="113"/>
    </location>
</feature>
<dbReference type="Proteomes" id="UP000265100">
    <property type="component" value="Chromosome 17"/>
</dbReference>
<organism evidence="2 3">
    <name type="scientific">Astatotilapia calliptera</name>
    <name type="common">Eastern happy</name>
    <name type="synonym">Chromis callipterus</name>
    <dbReference type="NCBI Taxonomy" id="8154"/>
    <lineage>
        <taxon>Eukaryota</taxon>
        <taxon>Metazoa</taxon>
        <taxon>Chordata</taxon>
        <taxon>Craniata</taxon>
        <taxon>Vertebrata</taxon>
        <taxon>Euteleostomi</taxon>
        <taxon>Actinopterygii</taxon>
        <taxon>Neopterygii</taxon>
        <taxon>Teleostei</taxon>
        <taxon>Neoteleostei</taxon>
        <taxon>Acanthomorphata</taxon>
        <taxon>Ovalentaria</taxon>
        <taxon>Cichlomorphae</taxon>
        <taxon>Cichliformes</taxon>
        <taxon>Cichlidae</taxon>
        <taxon>African cichlids</taxon>
        <taxon>Pseudocrenilabrinae</taxon>
        <taxon>Haplochromini</taxon>
        <taxon>Astatotilapia</taxon>
    </lineage>
</organism>
<dbReference type="InterPro" id="IPR050149">
    <property type="entry name" value="Collagen_superfamily"/>
</dbReference>
<feature type="compositionally biased region" description="Basic and acidic residues" evidence="1">
    <location>
        <begin position="41"/>
        <end position="56"/>
    </location>
</feature>
<dbReference type="GO" id="GO:0005615">
    <property type="term" value="C:extracellular space"/>
    <property type="evidence" value="ECO:0007669"/>
    <property type="project" value="TreeGrafter"/>
</dbReference>
<dbReference type="GO" id="GO:0030198">
    <property type="term" value="P:extracellular matrix organization"/>
    <property type="evidence" value="ECO:0007669"/>
    <property type="project" value="TreeGrafter"/>
</dbReference>
<proteinExistence type="predicted"/>
<reference evidence="2 3" key="1">
    <citation type="submission" date="2018-05" db="EMBL/GenBank/DDBJ databases">
        <authorList>
            <person name="Datahose"/>
        </authorList>
    </citation>
    <scope>NUCLEOTIDE SEQUENCE</scope>
</reference>
<sequence>MGPPGPQGPEGKPGLPGQSLGDSGRDGLDGLPGKPGMKGDQGQKGEPGPKGEKGDQGRVGIAGMPGLPGTPGRPGIDGKRGLPGKDGERGLKGDDGKKGDKGDAGADGKDGSKGEPGLPGLPGRQVLVTPEGATIDEIRQAFPMPMGPPGPTGDKGEKGLKGEKGDAGAPGKSLEMKDIETMFEAYGIKLPLLKALIDRLLQDGIEELLHVLSNSKKTKENTERHNSNVITDYKSSEKFDITSRPLSKADTFEDTDVDGQPPESFFVDPLNETAEDPTLWTVNTLNGELEHDTIETNLKETVDSTGTSFKVNLTVVNSTSNYTMTNETSEEARQDEEDEFYNGEDYSYEYEEELTTIDPLIPRDFGENRQLEVQTDEFPHPVDDKEQLPTPSPAQVETLSQPITVFSDRETDAQSTPPSATEEPDQEIS</sequence>
<protein>
    <submittedName>
        <fullName evidence="2">Uncharacterized protein</fullName>
    </submittedName>
</protein>
<name>A0AAX7SSY6_ASTCA</name>
<feature type="compositionally biased region" description="Basic and acidic residues" evidence="1">
    <location>
        <begin position="378"/>
        <end position="387"/>
    </location>
</feature>
<feature type="compositionally biased region" description="Polar residues" evidence="1">
    <location>
        <begin position="393"/>
        <end position="404"/>
    </location>
</feature>
<dbReference type="Ensembl" id="ENSACLT00000094911.1">
    <property type="protein sequence ID" value="ENSACLP00000047587.1"/>
    <property type="gene ID" value="ENSACLG00000033435.1"/>
</dbReference>
<dbReference type="InterPro" id="IPR008160">
    <property type="entry name" value="Collagen"/>
</dbReference>
<reference evidence="3" key="2">
    <citation type="submission" date="2023-03" db="EMBL/GenBank/DDBJ databases">
        <authorList>
            <consortium name="Wellcome Sanger Institute Data Sharing"/>
        </authorList>
    </citation>
    <scope>NUCLEOTIDE SEQUENCE [LARGE SCALE GENOMIC DNA]</scope>
</reference>
<feature type="compositionally biased region" description="Low complexity" evidence="1">
    <location>
        <begin position="9"/>
        <end position="22"/>
    </location>
</feature>
<dbReference type="Pfam" id="PF01391">
    <property type="entry name" value="Collagen"/>
    <property type="match status" value="1"/>
</dbReference>
<dbReference type="GO" id="GO:0030020">
    <property type="term" value="F:extracellular matrix structural constituent conferring tensile strength"/>
    <property type="evidence" value="ECO:0007669"/>
    <property type="project" value="TreeGrafter"/>
</dbReference>
<dbReference type="GO" id="GO:0031012">
    <property type="term" value="C:extracellular matrix"/>
    <property type="evidence" value="ECO:0007669"/>
    <property type="project" value="TreeGrafter"/>
</dbReference>
<feature type="region of interest" description="Disordered" evidence="1">
    <location>
        <begin position="141"/>
        <end position="172"/>
    </location>
</feature>
<feature type="region of interest" description="Disordered" evidence="1">
    <location>
        <begin position="1"/>
        <end position="126"/>
    </location>
</feature>
<reference evidence="2" key="3">
    <citation type="submission" date="2025-08" db="UniProtKB">
        <authorList>
            <consortium name="Ensembl"/>
        </authorList>
    </citation>
    <scope>IDENTIFICATION</scope>
</reference>
<keyword evidence="3" id="KW-1185">Reference proteome</keyword>
<feature type="region of interest" description="Disordered" evidence="1">
    <location>
        <begin position="378"/>
        <end position="429"/>
    </location>
</feature>
<evidence type="ECO:0000256" key="1">
    <source>
        <dbReference type="SAM" id="MobiDB-lite"/>
    </source>
</evidence>
<dbReference type="PANTHER" id="PTHR24023">
    <property type="entry name" value="COLLAGEN ALPHA"/>
    <property type="match status" value="1"/>
</dbReference>
<feature type="compositionally biased region" description="Basic and acidic residues" evidence="1">
    <location>
        <begin position="154"/>
        <end position="166"/>
    </location>
</feature>